<keyword evidence="7" id="KW-0072">Autophagy</keyword>
<dbReference type="Proteomes" id="UP000694569">
    <property type="component" value="Unplaced"/>
</dbReference>
<dbReference type="GeneTree" id="ENSGT00530000063882"/>
<dbReference type="GO" id="GO:0005634">
    <property type="term" value="C:nucleus"/>
    <property type="evidence" value="ECO:0007669"/>
    <property type="project" value="UniProtKB-SubCell"/>
</dbReference>
<comment type="function">
    <text evidence="9">Acts as a negative regulator of autophagy.</text>
</comment>
<feature type="domain" description="Zinc finger PHD-type" evidence="12">
    <location>
        <begin position="216"/>
        <end position="260"/>
    </location>
</feature>
<dbReference type="SUPFAM" id="SSF57903">
    <property type="entry name" value="FYVE/PHD zinc finger"/>
    <property type="match status" value="1"/>
</dbReference>
<dbReference type="PROSITE" id="PS01359">
    <property type="entry name" value="ZF_PHD_1"/>
    <property type="match status" value="1"/>
</dbReference>
<evidence type="ECO:0000256" key="4">
    <source>
        <dbReference type="ARBA" id="ARBA00022723"/>
    </source>
</evidence>
<reference evidence="13" key="2">
    <citation type="submission" date="2025-09" db="UniProtKB">
        <authorList>
            <consortium name="Ensembl"/>
        </authorList>
    </citation>
    <scope>IDENTIFICATION</scope>
</reference>
<evidence type="ECO:0000256" key="8">
    <source>
        <dbReference type="ARBA" id="ARBA00023242"/>
    </source>
</evidence>
<dbReference type="Gene3D" id="3.30.40.10">
    <property type="entry name" value="Zinc/RING finger domain, C3HC4 (zinc finger)"/>
    <property type="match status" value="1"/>
</dbReference>
<evidence type="ECO:0000256" key="9">
    <source>
        <dbReference type="ARBA" id="ARBA00037151"/>
    </source>
</evidence>
<dbReference type="GO" id="GO:1902902">
    <property type="term" value="P:negative regulation of autophagosome assembly"/>
    <property type="evidence" value="ECO:0007669"/>
    <property type="project" value="TreeGrafter"/>
</dbReference>
<dbReference type="InterPro" id="IPR019787">
    <property type="entry name" value="Znf_PHD-finger"/>
</dbReference>
<protein>
    <submittedName>
        <fullName evidence="13">PHD finger protein 23</fullName>
    </submittedName>
</protein>
<dbReference type="GO" id="GO:0008270">
    <property type="term" value="F:zinc ion binding"/>
    <property type="evidence" value="ECO:0007669"/>
    <property type="project" value="UniProtKB-KW"/>
</dbReference>
<evidence type="ECO:0000256" key="10">
    <source>
        <dbReference type="ARBA" id="ARBA00037988"/>
    </source>
</evidence>
<keyword evidence="3" id="KW-0963">Cytoplasm</keyword>
<sequence>LWVCADCHLLSSDPSLSLKSVSQTPRRSRTVEDFNRFCSVVLAYAGYIPTTTKEEKAWTPTSSTSPHRTEESDSWDSPDPPRPPLTSDLPGTLQSSDLNTIQTFVMKAKGQGSSKRRGGGLSGGLTGGEHSRVKKSSRRKRRQRYRGAAMRLSDSDTEDDDEEHRERASRSPPGPQPPPSAESSRDGGGSSSDADTQVMDEDIMVESGDDSWDLVTCYCEKPFAGRPMIECNICCTWVHLSCAKIRKSNVPDIYYCQKCRSSRPGGTPVPRVEP</sequence>
<dbReference type="AlphaFoldDB" id="A0A8C5WKD2"/>
<evidence type="ECO:0000313" key="13">
    <source>
        <dbReference type="Ensembl" id="ENSLLEP00000044892.1"/>
    </source>
</evidence>
<dbReference type="GO" id="GO:0005737">
    <property type="term" value="C:cytoplasm"/>
    <property type="evidence" value="ECO:0007669"/>
    <property type="project" value="UniProtKB-SubCell"/>
</dbReference>
<name>A0A8C5WKD2_9ANUR</name>
<dbReference type="InterPro" id="IPR011011">
    <property type="entry name" value="Znf_FYVE_PHD"/>
</dbReference>
<dbReference type="GO" id="GO:1901097">
    <property type="term" value="P:negative regulation of autophagosome maturation"/>
    <property type="evidence" value="ECO:0007669"/>
    <property type="project" value="TreeGrafter"/>
</dbReference>
<dbReference type="GO" id="GO:0006914">
    <property type="term" value="P:autophagy"/>
    <property type="evidence" value="ECO:0007669"/>
    <property type="project" value="UniProtKB-KW"/>
</dbReference>
<dbReference type="PANTHER" id="PTHR14571:SF8">
    <property type="entry name" value="PHD FINGER PROTEIN 23"/>
    <property type="match status" value="1"/>
</dbReference>
<evidence type="ECO:0000256" key="7">
    <source>
        <dbReference type="ARBA" id="ARBA00023006"/>
    </source>
</evidence>
<evidence type="ECO:0000313" key="14">
    <source>
        <dbReference type="Proteomes" id="UP000694569"/>
    </source>
</evidence>
<dbReference type="Pfam" id="PF00628">
    <property type="entry name" value="PHD"/>
    <property type="match status" value="1"/>
</dbReference>
<dbReference type="InterPro" id="IPR013083">
    <property type="entry name" value="Znf_RING/FYVE/PHD"/>
</dbReference>
<comment type="subcellular location">
    <subcellularLocation>
        <location evidence="2">Cytoplasm</location>
    </subcellularLocation>
    <subcellularLocation>
        <location evidence="1">Nucleus</location>
    </subcellularLocation>
</comment>
<feature type="region of interest" description="Disordered" evidence="11">
    <location>
        <begin position="53"/>
        <end position="95"/>
    </location>
</feature>
<evidence type="ECO:0000259" key="12">
    <source>
        <dbReference type="SMART" id="SM00249"/>
    </source>
</evidence>
<evidence type="ECO:0000256" key="6">
    <source>
        <dbReference type="ARBA" id="ARBA00022833"/>
    </source>
</evidence>
<dbReference type="PANTHER" id="PTHR14571">
    <property type="entry name" value="HISTONE-LYSINE N-METHYLTRANSFERASE SET-26-RELATED"/>
    <property type="match status" value="1"/>
</dbReference>
<dbReference type="OrthoDB" id="79252at2759"/>
<comment type="similarity">
    <text evidence="10">Belongs to the PHF23 family.</text>
</comment>
<keyword evidence="5" id="KW-0863">Zinc-finger</keyword>
<organism evidence="13 14">
    <name type="scientific">Leptobrachium leishanense</name>
    <name type="common">Leishan spiny toad</name>
    <dbReference type="NCBI Taxonomy" id="445787"/>
    <lineage>
        <taxon>Eukaryota</taxon>
        <taxon>Metazoa</taxon>
        <taxon>Chordata</taxon>
        <taxon>Craniata</taxon>
        <taxon>Vertebrata</taxon>
        <taxon>Euteleostomi</taxon>
        <taxon>Amphibia</taxon>
        <taxon>Batrachia</taxon>
        <taxon>Anura</taxon>
        <taxon>Pelobatoidea</taxon>
        <taxon>Megophryidae</taxon>
        <taxon>Leptobrachium</taxon>
    </lineage>
</organism>
<accession>A0A8C5WKD2</accession>
<dbReference type="SMART" id="SM00249">
    <property type="entry name" value="PHD"/>
    <property type="match status" value="1"/>
</dbReference>
<dbReference type="Ensembl" id="ENSLLET00000046686.1">
    <property type="protein sequence ID" value="ENSLLEP00000044892.1"/>
    <property type="gene ID" value="ENSLLEG00000028483.1"/>
</dbReference>
<evidence type="ECO:0000256" key="3">
    <source>
        <dbReference type="ARBA" id="ARBA00022490"/>
    </source>
</evidence>
<gene>
    <name evidence="13" type="primary">PHF23</name>
</gene>
<feature type="region of interest" description="Disordered" evidence="11">
    <location>
        <begin position="107"/>
        <end position="195"/>
    </location>
</feature>
<evidence type="ECO:0000256" key="1">
    <source>
        <dbReference type="ARBA" id="ARBA00004123"/>
    </source>
</evidence>
<evidence type="ECO:0000256" key="11">
    <source>
        <dbReference type="SAM" id="MobiDB-lite"/>
    </source>
</evidence>
<dbReference type="InterPro" id="IPR019786">
    <property type="entry name" value="Zinc_finger_PHD-type_CS"/>
</dbReference>
<evidence type="ECO:0000256" key="2">
    <source>
        <dbReference type="ARBA" id="ARBA00004496"/>
    </source>
</evidence>
<dbReference type="GO" id="GO:0031398">
    <property type="term" value="P:positive regulation of protein ubiquitination"/>
    <property type="evidence" value="ECO:0007669"/>
    <property type="project" value="TreeGrafter"/>
</dbReference>
<proteinExistence type="inferred from homology"/>
<dbReference type="InterPro" id="IPR001965">
    <property type="entry name" value="Znf_PHD"/>
</dbReference>
<keyword evidence="8" id="KW-0539">Nucleus</keyword>
<feature type="compositionally biased region" description="Basic residues" evidence="11">
    <location>
        <begin position="132"/>
        <end position="145"/>
    </location>
</feature>
<keyword evidence="4" id="KW-0479">Metal-binding</keyword>
<evidence type="ECO:0000256" key="5">
    <source>
        <dbReference type="ARBA" id="ARBA00022771"/>
    </source>
</evidence>
<keyword evidence="14" id="KW-1185">Reference proteome</keyword>
<reference evidence="13" key="1">
    <citation type="submission" date="2025-08" db="UniProtKB">
        <authorList>
            <consortium name="Ensembl"/>
        </authorList>
    </citation>
    <scope>IDENTIFICATION</scope>
</reference>
<keyword evidence="6" id="KW-0862">Zinc</keyword>